<dbReference type="SUPFAM" id="SSF55961">
    <property type="entry name" value="Bet v1-like"/>
    <property type="match status" value="1"/>
</dbReference>
<dbReference type="InterPro" id="IPR042160">
    <property type="entry name" value="HD-Zip_IV"/>
</dbReference>
<dbReference type="GO" id="GO:0003677">
    <property type="term" value="F:DNA binding"/>
    <property type="evidence" value="ECO:0007669"/>
    <property type="project" value="UniProtKB-KW"/>
</dbReference>
<comment type="caution">
    <text evidence="2">The sequence shown here is derived from an EMBL/GenBank/DDBJ whole genome shotgun (WGS) entry which is preliminary data.</text>
</comment>
<name>A0AAD8HCR2_9APIA</name>
<reference evidence="2" key="1">
    <citation type="submission" date="2023-02" db="EMBL/GenBank/DDBJ databases">
        <title>Genome of toxic invasive species Heracleum sosnowskyi carries increased number of genes despite the absence of recent whole-genome duplications.</title>
        <authorList>
            <person name="Schelkunov M."/>
            <person name="Shtratnikova V."/>
            <person name="Makarenko M."/>
            <person name="Klepikova A."/>
            <person name="Omelchenko D."/>
            <person name="Novikova G."/>
            <person name="Obukhova E."/>
            <person name="Bogdanov V."/>
            <person name="Penin A."/>
            <person name="Logacheva M."/>
        </authorList>
    </citation>
    <scope>NUCLEOTIDE SEQUENCE</scope>
    <source>
        <strain evidence="2">Hsosn_3</strain>
        <tissue evidence="2">Leaf</tissue>
    </source>
</reference>
<organism evidence="2 3">
    <name type="scientific">Heracleum sosnowskyi</name>
    <dbReference type="NCBI Taxonomy" id="360622"/>
    <lineage>
        <taxon>Eukaryota</taxon>
        <taxon>Viridiplantae</taxon>
        <taxon>Streptophyta</taxon>
        <taxon>Embryophyta</taxon>
        <taxon>Tracheophyta</taxon>
        <taxon>Spermatophyta</taxon>
        <taxon>Magnoliopsida</taxon>
        <taxon>eudicotyledons</taxon>
        <taxon>Gunneridae</taxon>
        <taxon>Pentapetalae</taxon>
        <taxon>asterids</taxon>
        <taxon>campanulids</taxon>
        <taxon>Apiales</taxon>
        <taxon>Apiaceae</taxon>
        <taxon>Apioideae</taxon>
        <taxon>apioid superclade</taxon>
        <taxon>Tordylieae</taxon>
        <taxon>Tordyliinae</taxon>
        <taxon>Heracleum</taxon>
    </lineage>
</organism>
<protein>
    <recommendedName>
        <fullName evidence="1">START domain-containing protein</fullName>
    </recommendedName>
</protein>
<reference evidence="2" key="2">
    <citation type="submission" date="2023-05" db="EMBL/GenBank/DDBJ databases">
        <authorList>
            <person name="Schelkunov M.I."/>
        </authorList>
    </citation>
    <scope>NUCLEOTIDE SEQUENCE</scope>
    <source>
        <strain evidence="2">Hsosn_3</strain>
        <tissue evidence="2">Leaf</tissue>
    </source>
</reference>
<dbReference type="GO" id="GO:0008289">
    <property type="term" value="F:lipid binding"/>
    <property type="evidence" value="ECO:0007669"/>
    <property type="project" value="InterPro"/>
</dbReference>
<dbReference type="InterPro" id="IPR002913">
    <property type="entry name" value="START_lipid-bd_dom"/>
</dbReference>
<evidence type="ECO:0000313" key="2">
    <source>
        <dbReference type="EMBL" id="KAK1363672.1"/>
    </source>
</evidence>
<evidence type="ECO:0000259" key="1">
    <source>
        <dbReference type="Pfam" id="PF01852"/>
    </source>
</evidence>
<accession>A0AAD8HCR2</accession>
<gene>
    <name evidence="2" type="ORF">POM88_039233</name>
</gene>
<dbReference type="PANTHER" id="PTHR45654:SF24">
    <property type="entry name" value="HOMEOBOX-LEUCINE ZIPPER PROTEIN GLABRA 2"/>
    <property type="match status" value="1"/>
</dbReference>
<dbReference type="EMBL" id="JAUIZM010000009">
    <property type="protein sequence ID" value="KAK1363672.1"/>
    <property type="molecule type" value="Genomic_DNA"/>
</dbReference>
<dbReference type="Pfam" id="PF01852">
    <property type="entry name" value="START"/>
    <property type="match status" value="1"/>
</dbReference>
<dbReference type="PANTHER" id="PTHR45654">
    <property type="entry name" value="HOMEOBOX-LEUCINE ZIPPER PROTEIN MERISTEM L1"/>
    <property type="match status" value="1"/>
</dbReference>
<keyword evidence="3" id="KW-1185">Reference proteome</keyword>
<sequence length="174" mass="20174">MELPTLVQCFMDVNLRQEVFPCMISETTTLILSTWWQYEKFILFDIAKQTADQWAIVDVSIDKGENNIDARICSRRPSGYIIEAKWNGHNSLVMVIWVEHMESQRNIVQTMYHTIVNSGIDFCPSHWITLQLLRESLVFFMATNVPTKDSSSTATLEGRKSILKLAQRMTKSFY</sequence>
<feature type="domain" description="START" evidence="1">
    <location>
        <begin position="48"/>
        <end position="127"/>
    </location>
</feature>
<proteinExistence type="predicted"/>
<dbReference type="Proteomes" id="UP001237642">
    <property type="component" value="Unassembled WGS sequence"/>
</dbReference>
<evidence type="ECO:0000313" key="3">
    <source>
        <dbReference type="Proteomes" id="UP001237642"/>
    </source>
</evidence>
<dbReference type="AlphaFoldDB" id="A0AAD8HCR2"/>